<dbReference type="EMBL" id="FQUO01000003">
    <property type="protein sequence ID" value="SHE87389.1"/>
    <property type="molecule type" value="Genomic_DNA"/>
</dbReference>
<evidence type="ECO:0000256" key="1">
    <source>
        <dbReference type="SAM" id="MobiDB-lite"/>
    </source>
</evidence>
<dbReference type="PANTHER" id="PTHR33446:SF2">
    <property type="entry name" value="PROTEIN TONB"/>
    <property type="match status" value="1"/>
</dbReference>
<feature type="compositionally biased region" description="Pro residues" evidence="1">
    <location>
        <begin position="88"/>
        <end position="97"/>
    </location>
</feature>
<dbReference type="Proteomes" id="UP000184368">
    <property type="component" value="Unassembled WGS sequence"/>
</dbReference>
<organism evidence="4 5">
    <name type="scientific">Cnuella takakiae</name>
    <dbReference type="NCBI Taxonomy" id="1302690"/>
    <lineage>
        <taxon>Bacteria</taxon>
        <taxon>Pseudomonadati</taxon>
        <taxon>Bacteroidota</taxon>
        <taxon>Chitinophagia</taxon>
        <taxon>Chitinophagales</taxon>
        <taxon>Chitinophagaceae</taxon>
        <taxon>Cnuella</taxon>
    </lineage>
</organism>
<name>A0A1M4X1M4_9BACT</name>
<feature type="region of interest" description="Disordered" evidence="1">
    <location>
        <begin position="79"/>
        <end position="123"/>
    </location>
</feature>
<proteinExistence type="predicted"/>
<dbReference type="InterPro" id="IPR051045">
    <property type="entry name" value="TonB-dependent_transducer"/>
</dbReference>
<keyword evidence="5" id="KW-1185">Reference proteome</keyword>
<feature type="domain" description="TonB C-terminal" evidence="3">
    <location>
        <begin position="186"/>
        <end position="278"/>
    </location>
</feature>
<accession>A0A1M4X1M4</accession>
<keyword evidence="2" id="KW-0472">Membrane</keyword>
<dbReference type="OrthoDB" id="1039448at2"/>
<feature type="compositionally biased region" description="Basic and acidic residues" evidence="1">
    <location>
        <begin position="112"/>
        <end position="123"/>
    </location>
</feature>
<gene>
    <name evidence="4" type="ORF">SAMN05444008_103218</name>
</gene>
<evidence type="ECO:0000313" key="4">
    <source>
        <dbReference type="EMBL" id="SHE87389.1"/>
    </source>
</evidence>
<sequence length="278" mass="30804">MEANKILSADVLDILFEDRNKAYGAYELRRSYNKRIWLALGITAALALALFLYSFISKSLADNDKAALEIKEVVLEDIKQEEEKKPEPPPPPPPPKQEPPKVEMTKFTPPKIVKDEEVKKEDIPPEVEKLEDTKIDVISQEGEKDLGLAAPPVVDAGKGVVEAPKVEDENKVFEKVEVDASFVGGESAWRRFLERNLNPSTPVDNGAPSGTYTVVVQFIVDKGGNVSDVKALSNHGFGMEEEAVKVIKRGPKWTPAIQNGRNVNAYRKQPITFVVAEE</sequence>
<dbReference type="Pfam" id="PF03544">
    <property type="entry name" value="TonB_C"/>
    <property type="match status" value="1"/>
</dbReference>
<reference evidence="4 5" key="1">
    <citation type="submission" date="2016-11" db="EMBL/GenBank/DDBJ databases">
        <authorList>
            <person name="Jaros S."/>
            <person name="Januszkiewicz K."/>
            <person name="Wedrychowicz H."/>
        </authorList>
    </citation>
    <scope>NUCLEOTIDE SEQUENCE [LARGE SCALE GENOMIC DNA]</scope>
    <source>
        <strain evidence="4 5">DSM 26897</strain>
    </source>
</reference>
<dbReference type="SUPFAM" id="SSF74653">
    <property type="entry name" value="TolA/TonB C-terminal domain"/>
    <property type="match status" value="1"/>
</dbReference>
<keyword evidence="2" id="KW-0812">Transmembrane</keyword>
<dbReference type="RefSeq" id="WP_073040751.1">
    <property type="nucleotide sequence ID" value="NZ_FQUO01000003.1"/>
</dbReference>
<dbReference type="GO" id="GO:0031992">
    <property type="term" value="F:energy transducer activity"/>
    <property type="evidence" value="ECO:0007669"/>
    <property type="project" value="TreeGrafter"/>
</dbReference>
<dbReference type="GO" id="GO:0055085">
    <property type="term" value="P:transmembrane transport"/>
    <property type="evidence" value="ECO:0007669"/>
    <property type="project" value="InterPro"/>
</dbReference>
<dbReference type="Gene3D" id="3.30.1150.10">
    <property type="match status" value="1"/>
</dbReference>
<evidence type="ECO:0000256" key="2">
    <source>
        <dbReference type="SAM" id="Phobius"/>
    </source>
</evidence>
<evidence type="ECO:0000259" key="3">
    <source>
        <dbReference type="PROSITE" id="PS52015"/>
    </source>
</evidence>
<dbReference type="STRING" id="1302690.BUE76_06315"/>
<dbReference type="PANTHER" id="PTHR33446">
    <property type="entry name" value="PROTEIN TONB-RELATED"/>
    <property type="match status" value="1"/>
</dbReference>
<feature type="transmembrane region" description="Helical" evidence="2">
    <location>
        <begin position="36"/>
        <end position="56"/>
    </location>
</feature>
<keyword evidence="2" id="KW-1133">Transmembrane helix</keyword>
<protein>
    <submittedName>
        <fullName evidence="4">Outer membrane transport energization protein TonB</fullName>
    </submittedName>
</protein>
<evidence type="ECO:0000313" key="5">
    <source>
        <dbReference type="Proteomes" id="UP000184368"/>
    </source>
</evidence>
<dbReference type="PROSITE" id="PS52015">
    <property type="entry name" value="TONB_CTD"/>
    <property type="match status" value="1"/>
</dbReference>
<dbReference type="AlphaFoldDB" id="A0A1M4X1M4"/>
<dbReference type="InterPro" id="IPR037682">
    <property type="entry name" value="TonB_C"/>
</dbReference>
<dbReference type="GO" id="GO:0098797">
    <property type="term" value="C:plasma membrane protein complex"/>
    <property type="evidence" value="ECO:0007669"/>
    <property type="project" value="TreeGrafter"/>
</dbReference>